<evidence type="ECO:0000256" key="1">
    <source>
        <dbReference type="ARBA" id="ARBA00006484"/>
    </source>
</evidence>
<dbReference type="PANTHER" id="PTHR44169">
    <property type="entry name" value="NADPH-DEPENDENT 1-ACYLDIHYDROXYACETONE PHOSPHATE REDUCTASE"/>
    <property type="match status" value="1"/>
</dbReference>
<dbReference type="PANTHER" id="PTHR44169:SF6">
    <property type="entry name" value="NADPH-DEPENDENT 1-ACYLDIHYDROXYACETONE PHOSPHATE REDUCTASE"/>
    <property type="match status" value="1"/>
</dbReference>
<dbReference type="RefSeq" id="WP_142079987.1">
    <property type="nucleotide sequence ID" value="NZ_VFPT01000001.1"/>
</dbReference>
<dbReference type="Pfam" id="PF00106">
    <property type="entry name" value="adh_short"/>
    <property type="match status" value="1"/>
</dbReference>
<dbReference type="CDD" id="cd05374">
    <property type="entry name" value="17beta-HSD-like_SDR_c"/>
    <property type="match status" value="1"/>
</dbReference>
<dbReference type="InterPro" id="IPR036291">
    <property type="entry name" value="NAD(P)-bd_dom_sf"/>
</dbReference>
<evidence type="ECO:0000256" key="2">
    <source>
        <dbReference type="ARBA" id="ARBA00023002"/>
    </source>
</evidence>
<dbReference type="SUPFAM" id="SSF51735">
    <property type="entry name" value="NAD(P)-binding Rossmann-fold domains"/>
    <property type="match status" value="1"/>
</dbReference>
<keyword evidence="4" id="KW-1185">Reference proteome</keyword>
<protein>
    <submittedName>
        <fullName evidence="3">Short-subunit dehydrogenase</fullName>
    </submittedName>
</protein>
<dbReference type="GO" id="GO:0016491">
    <property type="term" value="F:oxidoreductase activity"/>
    <property type="evidence" value="ECO:0007669"/>
    <property type="project" value="UniProtKB-KW"/>
</dbReference>
<evidence type="ECO:0000313" key="3">
    <source>
        <dbReference type="EMBL" id="TQM92240.1"/>
    </source>
</evidence>
<dbReference type="InterPro" id="IPR002347">
    <property type="entry name" value="SDR_fam"/>
</dbReference>
<gene>
    <name evidence="3" type="ORF">BD293_0833</name>
</gene>
<dbReference type="AlphaFoldDB" id="A0A543KAX5"/>
<proteinExistence type="inferred from homology"/>
<evidence type="ECO:0000313" key="4">
    <source>
        <dbReference type="Proteomes" id="UP000320582"/>
    </source>
</evidence>
<organism evidence="3 4">
    <name type="scientific">Roseinatronobacter monicus</name>
    <dbReference type="NCBI Taxonomy" id="393481"/>
    <lineage>
        <taxon>Bacteria</taxon>
        <taxon>Pseudomonadati</taxon>
        <taxon>Pseudomonadota</taxon>
        <taxon>Alphaproteobacteria</taxon>
        <taxon>Rhodobacterales</taxon>
        <taxon>Paracoccaceae</taxon>
        <taxon>Roseinatronobacter</taxon>
    </lineage>
</organism>
<dbReference type="InterPro" id="IPR020904">
    <property type="entry name" value="Sc_DH/Rdtase_CS"/>
</dbReference>
<dbReference type="NCBIfam" id="NF004649">
    <property type="entry name" value="PRK05993.1"/>
    <property type="match status" value="1"/>
</dbReference>
<reference evidence="3 4" key="1">
    <citation type="submission" date="2019-06" db="EMBL/GenBank/DDBJ databases">
        <title>Genomic Encyclopedia of Archaeal and Bacterial Type Strains, Phase II (KMG-II): from individual species to whole genera.</title>
        <authorList>
            <person name="Goeker M."/>
        </authorList>
    </citation>
    <scope>NUCLEOTIDE SEQUENCE [LARGE SCALE GENOMIC DNA]</scope>
    <source>
        <strain evidence="3 4">DSM 18423</strain>
    </source>
</reference>
<dbReference type="PRINTS" id="PR00081">
    <property type="entry name" value="GDHRDH"/>
</dbReference>
<comment type="caution">
    <text evidence="3">The sequence shown here is derived from an EMBL/GenBank/DDBJ whole genome shotgun (WGS) entry which is preliminary data.</text>
</comment>
<keyword evidence="2" id="KW-0560">Oxidoreductase</keyword>
<dbReference type="Proteomes" id="UP000320582">
    <property type="component" value="Unassembled WGS sequence"/>
</dbReference>
<dbReference type="EMBL" id="VFPT01000001">
    <property type="protein sequence ID" value="TQM92240.1"/>
    <property type="molecule type" value="Genomic_DNA"/>
</dbReference>
<accession>A0A543KAX5</accession>
<comment type="similarity">
    <text evidence="1">Belongs to the short-chain dehydrogenases/reductases (SDR) family.</text>
</comment>
<sequence>MSGQNLNPDLARSILITGCSSGIGYHAAHALHARGWRVFASCRSESDCARLRSEGLETVVLDYTDTPSIHSAVAHVLECTGGRMDAVFNNGAYAIPGATEDLPTDALRALFEANFFGWHELTRQVLPVMRAQGHGRIVQNSSVLGLAALKWRGAYVATKFALEGLTDVLRLEMAGTGIHICLIEPGPITSRIRENSIPHFEAWIDWENSPRADQYRDSLLTRLYDKRDPDFFELPPQAVTRRLIHALEAKRPKPRYYVTTPTRLLGTIRRVLPTRALDWILGRL</sequence>
<dbReference type="Gene3D" id="3.40.50.720">
    <property type="entry name" value="NAD(P)-binding Rossmann-like Domain"/>
    <property type="match status" value="1"/>
</dbReference>
<name>A0A543KAX5_9RHOB</name>
<dbReference type="OrthoDB" id="9793825at2"/>
<dbReference type="PROSITE" id="PS00061">
    <property type="entry name" value="ADH_SHORT"/>
    <property type="match status" value="1"/>
</dbReference>